<evidence type="ECO:0008006" key="5">
    <source>
        <dbReference type="Google" id="ProtNLM"/>
    </source>
</evidence>
<keyword evidence="2" id="KW-0472">Membrane</keyword>
<evidence type="ECO:0000256" key="1">
    <source>
        <dbReference type="SAM" id="MobiDB-lite"/>
    </source>
</evidence>
<dbReference type="AlphaFoldDB" id="A0AAX4JS33"/>
<protein>
    <recommendedName>
        <fullName evidence="5">DUF676 domain-containing protein</fullName>
    </recommendedName>
</protein>
<evidence type="ECO:0000313" key="3">
    <source>
        <dbReference type="EMBL" id="WWC88252.1"/>
    </source>
</evidence>
<dbReference type="Proteomes" id="UP001355207">
    <property type="component" value="Chromosome 4"/>
</dbReference>
<dbReference type="PANTHER" id="PTHR42044:SF2">
    <property type="entry name" value="DUF676 DOMAIN-CONTAINING PROTEIN"/>
    <property type="match status" value="1"/>
</dbReference>
<feature type="compositionally biased region" description="Basic and acidic residues" evidence="1">
    <location>
        <begin position="404"/>
        <end position="415"/>
    </location>
</feature>
<dbReference type="EMBL" id="CP144101">
    <property type="protein sequence ID" value="WWC88252.1"/>
    <property type="molecule type" value="Genomic_DNA"/>
</dbReference>
<keyword evidence="2" id="KW-1133">Transmembrane helix</keyword>
<keyword evidence="4" id="KW-1185">Reference proteome</keyword>
<dbReference type="InterPro" id="IPR029058">
    <property type="entry name" value="AB_hydrolase_fold"/>
</dbReference>
<proteinExistence type="predicted"/>
<keyword evidence="2" id="KW-0812">Transmembrane</keyword>
<dbReference type="PANTHER" id="PTHR42044">
    <property type="entry name" value="DUF676 DOMAIN-CONTAINING PROTEIN-RELATED"/>
    <property type="match status" value="1"/>
</dbReference>
<feature type="compositionally biased region" description="Polar residues" evidence="1">
    <location>
        <begin position="416"/>
        <end position="438"/>
    </location>
</feature>
<evidence type="ECO:0000313" key="4">
    <source>
        <dbReference type="Proteomes" id="UP001355207"/>
    </source>
</evidence>
<feature type="region of interest" description="Disordered" evidence="1">
    <location>
        <begin position="394"/>
        <end position="438"/>
    </location>
</feature>
<reference evidence="3 4" key="1">
    <citation type="submission" date="2024-01" db="EMBL/GenBank/DDBJ databases">
        <title>Comparative genomics of Cryptococcus and Kwoniella reveals pathogenesis evolution and contrasting modes of karyotype evolution via chromosome fusion or intercentromeric recombination.</title>
        <authorList>
            <person name="Coelho M.A."/>
            <person name="David-Palma M."/>
            <person name="Shea T."/>
            <person name="Bowers K."/>
            <person name="McGinley-Smith S."/>
            <person name="Mohammad A.W."/>
            <person name="Gnirke A."/>
            <person name="Yurkov A.M."/>
            <person name="Nowrousian M."/>
            <person name="Sun S."/>
            <person name="Cuomo C.A."/>
            <person name="Heitman J."/>
        </authorList>
    </citation>
    <scope>NUCLEOTIDE SEQUENCE [LARGE SCALE GENOMIC DNA]</scope>
    <source>
        <strain evidence="3 4">CBS 6074</strain>
    </source>
</reference>
<feature type="transmembrane region" description="Helical" evidence="2">
    <location>
        <begin position="104"/>
        <end position="127"/>
    </location>
</feature>
<accession>A0AAX4JS33</accession>
<name>A0AAX4JS33_9TREE</name>
<dbReference type="RefSeq" id="XP_066075015.1">
    <property type="nucleotide sequence ID" value="XM_066218918.1"/>
</dbReference>
<gene>
    <name evidence="3" type="ORF">L201_003159</name>
</gene>
<sequence length="438" mass="48203">MEQATESTPLIPLDISTTNISPSLPTITEASAESTTTQNQESKVQVYDVSIFNPEDSTPIIFHDDDPLIMLYKDFWILIKNIKNFFLILYPRPSPGKDVTNKGLVLQAILIIGSLVLTALCLSSFFIGLPSPLISVLSLTAWIYGFNAYAGKERVTYQNVIGDDKDDKEVWLFVNGIGTSKSGLKLILDVLYKLFGRRVIGVHNRTFGIWFDLVECMLQRDLLWNTTDTREGYNIISKYVADASKEKIVLMAHSQGGIIMSSWADQLLSDFSHDQLKKVEIYTFASAANHFSIPETGSGPAFGNVEHFVNERDYVSDIGVLAFAPPPPANLATNSPNVPTLSGRFAGRIFKRLKATGHLLVTHYLPPGNSILDDPAVVRHSKLASYLLAPEEQALRADVPAARRPAEKPSRDQAKRTNQAPPSQSEAGPSSQTSPVIA</sequence>
<evidence type="ECO:0000256" key="2">
    <source>
        <dbReference type="SAM" id="Phobius"/>
    </source>
</evidence>
<dbReference type="GeneID" id="91093829"/>
<dbReference type="SUPFAM" id="SSF53474">
    <property type="entry name" value="alpha/beta-Hydrolases"/>
    <property type="match status" value="1"/>
</dbReference>
<organism evidence="3 4">
    <name type="scientific">Kwoniella dendrophila CBS 6074</name>
    <dbReference type="NCBI Taxonomy" id="1295534"/>
    <lineage>
        <taxon>Eukaryota</taxon>
        <taxon>Fungi</taxon>
        <taxon>Dikarya</taxon>
        <taxon>Basidiomycota</taxon>
        <taxon>Agaricomycotina</taxon>
        <taxon>Tremellomycetes</taxon>
        <taxon>Tremellales</taxon>
        <taxon>Cryptococcaceae</taxon>
        <taxon>Kwoniella</taxon>
    </lineage>
</organism>